<dbReference type="EMBL" id="CAMPGE010029220">
    <property type="protein sequence ID" value="CAI2386690.1"/>
    <property type="molecule type" value="Genomic_DNA"/>
</dbReference>
<evidence type="ECO:0008006" key="4">
    <source>
        <dbReference type="Google" id="ProtNLM"/>
    </source>
</evidence>
<accession>A0AAD2DBJ4</accession>
<dbReference type="AlphaFoldDB" id="A0AAD2DBJ4"/>
<sequence length="712" mass="84881">MSESRTSFGGNYCLKIPKHPKTSLNIPRPPLVSEQGENIEPNVFSPISSYHKAIDSNLCSEDYHGNIKRTLFNFSSLKKDNSLVPRGSSEMNPDVLSIEADLENMCKLQRESPALNIYELNPTAKFSDRIKFKNDKLMCIQDNFSGTWSEFDTFQMLEQQYETNLRSADKSYISNCECRESLCNVSSIEMIDQYYYLKVLNKVFNGWCNYVSDQQYQSQVSLEAYHQSVADWEDDSHTRLAEEYRDQTLATKAFISLAKHRKKSKAEKQQKLKEETHKKLLEKRLKENTRKVEKYLRIHKELTKHQVFKALKVYSARQKIESKFLLSKYQKYKEKKDFDTRNKLFHALKKFIQNQKAKKKEQKCKFIKAEQTSEKKPKPKKIILKKNIDTSRTINANQISFQKLVELSVQINEDCTQAITHHRSWIFRKCFLSIKFAAEESIQTQQKLESIVMKKYERIKKKFLLKKWIEYVANVKRMRQKEKIAVKHYFKAAFFKFRSKINQKRISNKAFYGKLNKICKSRARRILKVVYSSWAYYTKKNERRRKASQIAALFYLKTLYTKAFTKGLKWNYELNRKCYNFQYNSTLKVAAECLTKWKNEYYSMTVIHEVDYIHAKKTKQRVFNTLKEICLGRKNHREIHNKIVLAKFRTLKQKAILALAMNVKHQRKNQKRIDASRSYHRRFRLEQIYQVLKSNYQQQKNYQNWRKPLKST</sequence>
<gene>
    <name evidence="2" type="ORF">ECRASSUSDP1_LOCUS28314</name>
</gene>
<protein>
    <recommendedName>
        <fullName evidence="4">Sfi1 spindle body domain-containing protein</fullName>
    </recommendedName>
</protein>
<name>A0AAD2DBJ4_EUPCR</name>
<evidence type="ECO:0000313" key="3">
    <source>
        <dbReference type="Proteomes" id="UP001295684"/>
    </source>
</evidence>
<reference evidence="2" key="1">
    <citation type="submission" date="2023-07" db="EMBL/GenBank/DDBJ databases">
        <authorList>
            <consortium name="AG Swart"/>
            <person name="Singh M."/>
            <person name="Singh A."/>
            <person name="Seah K."/>
            <person name="Emmerich C."/>
        </authorList>
    </citation>
    <scope>NUCLEOTIDE SEQUENCE</scope>
    <source>
        <strain evidence="2">DP1</strain>
    </source>
</reference>
<proteinExistence type="predicted"/>
<keyword evidence="3" id="KW-1185">Reference proteome</keyword>
<evidence type="ECO:0000256" key="1">
    <source>
        <dbReference type="SAM" id="Coils"/>
    </source>
</evidence>
<organism evidence="2 3">
    <name type="scientific">Euplotes crassus</name>
    <dbReference type="NCBI Taxonomy" id="5936"/>
    <lineage>
        <taxon>Eukaryota</taxon>
        <taxon>Sar</taxon>
        <taxon>Alveolata</taxon>
        <taxon>Ciliophora</taxon>
        <taxon>Intramacronucleata</taxon>
        <taxon>Spirotrichea</taxon>
        <taxon>Hypotrichia</taxon>
        <taxon>Euplotida</taxon>
        <taxon>Euplotidae</taxon>
        <taxon>Moneuplotes</taxon>
    </lineage>
</organism>
<comment type="caution">
    <text evidence="2">The sequence shown here is derived from an EMBL/GenBank/DDBJ whole genome shotgun (WGS) entry which is preliminary data.</text>
</comment>
<feature type="coiled-coil region" evidence="1">
    <location>
        <begin position="263"/>
        <end position="298"/>
    </location>
</feature>
<keyword evidence="1" id="KW-0175">Coiled coil</keyword>
<dbReference type="Proteomes" id="UP001295684">
    <property type="component" value="Unassembled WGS sequence"/>
</dbReference>
<evidence type="ECO:0000313" key="2">
    <source>
        <dbReference type="EMBL" id="CAI2386690.1"/>
    </source>
</evidence>